<evidence type="ECO:0000256" key="4">
    <source>
        <dbReference type="ARBA" id="ARBA00022729"/>
    </source>
</evidence>
<evidence type="ECO:0000313" key="15">
    <source>
        <dbReference type="EMBL" id="GMN22818.1"/>
    </source>
</evidence>
<dbReference type="InterPro" id="IPR045265">
    <property type="entry name" value="AIR12_DOMON"/>
</dbReference>
<feature type="region of interest" description="Disordered" evidence="9">
    <location>
        <begin position="389"/>
        <end position="444"/>
    </location>
</feature>
<accession>A0AA87YT17</accession>
<feature type="domain" description="DOMON" evidence="12">
    <location>
        <begin position="48"/>
        <end position="175"/>
    </location>
</feature>
<keyword evidence="7 10" id="KW-0472">Membrane</keyword>
<proteinExistence type="predicted"/>
<keyword evidence="18" id="KW-1185">Reference proteome</keyword>
<dbReference type="PROSITE" id="PS50939">
    <property type="entry name" value="CYTOCHROME_B561"/>
    <property type="match status" value="1"/>
</dbReference>
<dbReference type="PROSITE" id="PS50836">
    <property type="entry name" value="DOMON"/>
    <property type="match status" value="1"/>
</dbReference>
<dbReference type="InterPro" id="IPR005018">
    <property type="entry name" value="DOMON_domain"/>
</dbReference>
<evidence type="ECO:0000256" key="3">
    <source>
        <dbReference type="ARBA" id="ARBA00022692"/>
    </source>
</evidence>
<feature type="compositionally biased region" description="Polar residues" evidence="9">
    <location>
        <begin position="389"/>
        <end position="415"/>
    </location>
</feature>
<dbReference type="Pfam" id="PF04526">
    <property type="entry name" value="DUF568"/>
    <property type="match status" value="1"/>
</dbReference>
<evidence type="ECO:0008006" key="19">
    <source>
        <dbReference type="Google" id="ProtNLM"/>
    </source>
</evidence>
<dbReference type="PIRSF" id="PIRSF037471">
    <property type="entry name" value="UCP037471"/>
    <property type="match status" value="1"/>
</dbReference>
<dbReference type="Gene3D" id="1.20.120.1770">
    <property type="match status" value="1"/>
</dbReference>
<feature type="binding site" description="axial binding residue" evidence="8">
    <location>
        <position position="258"/>
    </location>
    <ligand>
        <name>heme b</name>
        <dbReference type="ChEBI" id="CHEBI:60344"/>
        <label>1</label>
    </ligand>
    <ligandPart>
        <name>Fe</name>
        <dbReference type="ChEBI" id="CHEBI:18248"/>
    </ligandPart>
</feature>
<evidence type="ECO:0000259" key="12">
    <source>
        <dbReference type="PROSITE" id="PS50836"/>
    </source>
</evidence>
<dbReference type="GO" id="GO:0046872">
    <property type="term" value="F:metal ion binding"/>
    <property type="evidence" value="ECO:0007669"/>
    <property type="project" value="UniProtKB-KW"/>
</dbReference>
<feature type="compositionally biased region" description="Low complexity" evidence="9">
    <location>
        <begin position="416"/>
        <end position="431"/>
    </location>
</feature>
<dbReference type="PANTHER" id="PTHR23130">
    <property type="entry name" value="CYTOCHROME B561 AND DOMON DOMAIN-CONTAINING PROTEIN"/>
    <property type="match status" value="1"/>
</dbReference>
<dbReference type="Proteomes" id="UP001187192">
    <property type="component" value="Unassembled WGS sequence"/>
</dbReference>
<keyword evidence="2" id="KW-0813">Transport</keyword>
<evidence type="ECO:0000256" key="10">
    <source>
        <dbReference type="SAM" id="Phobius"/>
    </source>
</evidence>
<keyword evidence="8" id="KW-0479">Metal-binding</keyword>
<feature type="transmembrane region" description="Helical" evidence="10">
    <location>
        <begin position="291"/>
        <end position="309"/>
    </location>
</feature>
<dbReference type="PANTHER" id="PTHR23130:SF175">
    <property type="entry name" value="CYTOCHROME B561 AND DOMON DOMAIN-CONTAINING PROTEIN"/>
    <property type="match status" value="1"/>
</dbReference>
<evidence type="ECO:0000313" key="18">
    <source>
        <dbReference type="Proteomes" id="UP001187192"/>
    </source>
</evidence>
<evidence type="ECO:0000259" key="13">
    <source>
        <dbReference type="PROSITE" id="PS50939"/>
    </source>
</evidence>
<evidence type="ECO:0000256" key="7">
    <source>
        <dbReference type="ARBA" id="ARBA00023136"/>
    </source>
</evidence>
<name>A0AA87YT17_FICCA</name>
<evidence type="ECO:0000256" key="1">
    <source>
        <dbReference type="ARBA" id="ARBA00004370"/>
    </source>
</evidence>
<gene>
    <name evidence="14" type="ORF">TIFTF001_040340</name>
    <name evidence="15" type="ORF">TIFTF001_040343</name>
    <name evidence="16" type="ORF">TIFTF001_040345</name>
    <name evidence="17" type="ORF">TIFTF001_040348</name>
</gene>
<keyword evidence="6 10" id="KW-1133">Transmembrane helix</keyword>
<dbReference type="EMBL" id="BTGU01001416">
    <property type="protein sequence ID" value="GMN22834.1"/>
    <property type="molecule type" value="Genomic_DNA"/>
</dbReference>
<dbReference type="CDD" id="cd08760">
    <property type="entry name" value="Cyt_b561_FRRS1_like"/>
    <property type="match status" value="1"/>
</dbReference>
<feature type="transmembrane region" description="Helical" evidence="10">
    <location>
        <begin position="255"/>
        <end position="279"/>
    </location>
</feature>
<feature type="binding site" description="axial binding residue" evidence="8">
    <location>
        <position position="291"/>
    </location>
    <ligand>
        <name>heme b</name>
        <dbReference type="ChEBI" id="CHEBI:60344"/>
        <label>1</label>
    </ligand>
    <ligandPart>
        <name>Fe</name>
        <dbReference type="ChEBI" id="CHEBI:18248"/>
    </ligandPart>
</feature>
<feature type="binding site" description="axial binding residue" evidence="8">
    <location>
        <position position="327"/>
    </location>
    <ligand>
        <name>heme b</name>
        <dbReference type="ChEBI" id="CHEBI:60344"/>
        <label>1</label>
    </ligand>
    <ligandPart>
        <name>Fe</name>
        <dbReference type="ChEBI" id="CHEBI:18248"/>
    </ligandPart>
</feature>
<evidence type="ECO:0000256" key="6">
    <source>
        <dbReference type="ARBA" id="ARBA00022989"/>
    </source>
</evidence>
<evidence type="ECO:0000256" key="2">
    <source>
        <dbReference type="ARBA" id="ARBA00022448"/>
    </source>
</evidence>
<dbReference type="EMBL" id="BTGU01001414">
    <property type="protein sequence ID" value="GMN22818.1"/>
    <property type="molecule type" value="Genomic_DNA"/>
</dbReference>
<comment type="caution">
    <text evidence="14">The sequence shown here is derived from an EMBL/GenBank/DDBJ whole genome shotgun (WGS) entry which is preliminary data.</text>
</comment>
<organism evidence="14 18">
    <name type="scientific">Ficus carica</name>
    <name type="common">Common fig</name>
    <dbReference type="NCBI Taxonomy" id="3494"/>
    <lineage>
        <taxon>Eukaryota</taxon>
        <taxon>Viridiplantae</taxon>
        <taxon>Streptophyta</taxon>
        <taxon>Embryophyta</taxon>
        <taxon>Tracheophyta</taxon>
        <taxon>Spermatophyta</taxon>
        <taxon>Magnoliopsida</taxon>
        <taxon>eudicotyledons</taxon>
        <taxon>Gunneridae</taxon>
        <taxon>Pentapetalae</taxon>
        <taxon>rosids</taxon>
        <taxon>fabids</taxon>
        <taxon>Rosales</taxon>
        <taxon>Moraceae</taxon>
        <taxon>Ficeae</taxon>
        <taxon>Ficus</taxon>
    </lineage>
</organism>
<dbReference type="InterPro" id="IPR017214">
    <property type="entry name" value="UCP037471"/>
</dbReference>
<keyword evidence="8" id="KW-0408">Iron</keyword>
<dbReference type="InterPro" id="IPR006593">
    <property type="entry name" value="Cyt_b561/ferric_Rdtase_TM"/>
</dbReference>
<keyword evidence="5" id="KW-0249">Electron transport</keyword>
<feature type="signal peptide" evidence="11">
    <location>
        <begin position="1"/>
        <end position="24"/>
    </location>
</feature>
<evidence type="ECO:0000256" key="5">
    <source>
        <dbReference type="ARBA" id="ARBA00022982"/>
    </source>
</evidence>
<dbReference type="SMART" id="SM00665">
    <property type="entry name" value="B561"/>
    <property type="match status" value="1"/>
</dbReference>
<dbReference type="AlphaFoldDB" id="A0AA87YT17"/>
<protein>
    <recommendedName>
        <fullName evidence="19">Cytochrome b561 and DOMON domain-containing protein</fullName>
    </recommendedName>
</protein>
<keyword evidence="4 11" id="KW-0732">Signal</keyword>
<feature type="binding site" description="axial binding residue" evidence="8">
    <location>
        <position position="222"/>
    </location>
    <ligand>
        <name>heme b</name>
        <dbReference type="ChEBI" id="CHEBI:60344"/>
        <label>1</label>
    </ligand>
    <ligandPart>
        <name>Fe</name>
        <dbReference type="ChEBI" id="CHEBI:18248"/>
    </ligandPart>
</feature>
<keyword evidence="3 10" id="KW-0812">Transmembrane</keyword>
<feature type="transmembrane region" description="Helical" evidence="10">
    <location>
        <begin position="220"/>
        <end position="243"/>
    </location>
</feature>
<evidence type="ECO:0000256" key="11">
    <source>
        <dbReference type="SAM" id="SignalP"/>
    </source>
</evidence>
<feature type="chain" id="PRO_5041851625" description="Cytochrome b561 and DOMON domain-containing protein" evidence="11">
    <location>
        <begin position="25"/>
        <end position="444"/>
    </location>
</feature>
<sequence>MFASTKSVCFSLAFLSLLFPISHSSCSEKFHDLTLTNKITNCKKLATLGAEFGWNYPQIQNNTIQIDVLFGVRQHDDIKWIAWGVNPESMPKMVGTRAIIGIVQNNSTLTVNTYNITSYTKLGCELIPQKIDNFIVKNLKGGYSNSSGYLTLSATLHLNSSAYGATRLNHVWQVGYDADEENSEPKMHPSTLQNFDSTETLNLTSEVSRSIGHHRRHLRIVHGILNIVGWGTLLPSGVILARYFRKFPFEWKQWFSLHIGSQIAGYILGTAGWAIGLWLGRSSEHYVFHTHRLLAIFIFTFTTLQMLALRLRPKPHDDYRKYWDMYHHFLGYALLAVIAVNMFHGIAILKPNDSWKWAYTGVLAALGLITLGMELTTWAKFFKDRRSKAQTYTQSQPTNPESQPNTTKNKPTTSQNKPNPNENKPTTSPPSQSQDQKPGKQTPA</sequence>
<comment type="subcellular location">
    <subcellularLocation>
        <location evidence="1">Membrane</location>
    </subcellularLocation>
</comment>
<evidence type="ECO:0000256" key="8">
    <source>
        <dbReference type="PIRSR" id="PIRSR037471-1"/>
    </source>
</evidence>
<feature type="transmembrane region" description="Helical" evidence="10">
    <location>
        <begin position="329"/>
        <end position="349"/>
    </location>
</feature>
<evidence type="ECO:0000313" key="16">
    <source>
        <dbReference type="EMBL" id="GMN22822.1"/>
    </source>
</evidence>
<evidence type="ECO:0000313" key="14">
    <source>
        <dbReference type="EMBL" id="GMN22799.1"/>
    </source>
</evidence>
<dbReference type="EMBL" id="BTGU01001413">
    <property type="protein sequence ID" value="GMN22799.1"/>
    <property type="molecule type" value="Genomic_DNA"/>
</dbReference>
<evidence type="ECO:0000313" key="17">
    <source>
        <dbReference type="EMBL" id="GMN22834.1"/>
    </source>
</evidence>
<dbReference type="EMBL" id="BTGU01001415">
    <property type="protein sequence ID" value="GMN22822.1"/>
    <property type="molecule type" value="Genomic_DNA"/>
</dbReference>
<reference evidence="14" key="1">
    <citation type="submission" date="2023-07" db="EMBL/GenBank/DDBJ databases">
        <title>draft genome sequence of fig (Ficus carica).</title>
        <authorList>
            <person name="Takahashi T."/>
            <person name="Nishimura K."/>
        </authorList>
    </citation>
    <scope>NUCLEOTIDE SEQUENCE</scope>
</reference>
<evidence type="ECO:0000256" key="9">
    <source>
        <dbReference type="SAM" id="MobiDB-lite"/>
    </source>
</evidence>
<feature type="transmembrane region" description="Helical" evidence="10">
    <location>
        <begin position="355"/>
        <end position="378"/>
    </location>
</feature>
<feature type="domain" description="Cytochrome b561" evidence="13">
    <location>
        <begin position="184"/>
        <end position="382"/>
    </location>
</feature>
<dbReference type="GO" id="GO:0016020">
    <property type="term" value="C:membrane"/>
    <property type="evidence" value="ECO:0007669"/>
    <property type="project" value="UniProtKB-SubCell"/>
</dbReference>